<feature type="domain" description="Sigma 54 modulation/S30EA ribosomal protein C-terminal" evidence="8">
    <location>
        <begin position="147"/>
        <end position="201"/>
    </location>
</feature>
<dbReference type="Pfam" id="PF16321">
    <property type="entry name" value="Ribosom_S30AE_C"/>
    <property type="match status" value="1"/>
</dbReference>
<keyword evidence="2 6" id="KW-0810">Translation regulation</keyword>
<dbReference type="GO" id="GO:0043024">
    <property type="term" value="F:ribosomal small subunit binding"/>
    <property type="evidence" value="ECO:0007669"/>
    <property type="project" value="TreeGrafter"/>
</dbReference>
<dbReference type="InterPro" id="IPR036567">
    <property type="entry name" value="RHF-like"/>
</dbReference>
<evidence type="ECO:0000256" key="1">
    <source>
        <dbReference type="ARBA" id="ARBA00022490"/>
    </source>
</evidence>
<dbReference type="InterPro" id="IPR032528">
    <property type="entry name" value="Ribosom_S30AE_C"/>
</dbReference>
<dbReference type="HAMAP" id="MF_00839">
    <property type="entry name" value="HPF"/>
    <property type="match status" value="1"/>
</dbReference>
<dbReference type="FunFam" id="3.30.160.100:FF:000001">
    <property type="entry name" value="Ribosome hibernation promoting factor"/>
    <property type="match status" value="1"/>
</dbReference>
<evidence type="ECO:0000313" key="9">
    <source>
        <dbReference type="EMBL" id="ADV67289.1"/>
    </source>
</evidence>
<sequence>MAYDRTTEEQSTNCLFGERGDIVHIYKLTGRNVEVTDALRDYVETKLTRLDRFNGQVTDARVTLTVRDVRDASRRNRVEVQLNVPNGIIRAEEHHADMYAAIDKAGDVLERQLRKFKTKIMRHRHDAQPDDAAPPAPASGDDVSEFTPEIVRQKRFDLRPMTAEDAVTQMEALGHDFYVFRNMDTEGCAVVYRRRDGNYGLIEPSV</sequence>
<comment type="similarity">
    <text evidence="3">Belongs to the HPF/YfiA ribosome-associated protein family. Short HPF subfamily.</text>
</comment>
<dbReference type="Gene3D" id="3.30.160.100">
    <property type="entry name" value="Ribosome hibernation promotion factor-like"/>
    <property type="match status" value="1"/>
</dbReference>
<reference evidence="9 10" key="1">
    <citation type="journal article" date="2011" name="Stand. Genomic Sci.">
        <title>Complete genome sequence of Deinococcus maricopensis type strain (LB-34).</title>
        <authorList>
            <person name="Pukall R."/>
            <person name="Zeytun A."/>
            <person name="Lucas S."/>
            <person name="Lapidus A."/>
            <person name="Hammon N."/>
            <person name="Deshpande S."/>
            <person name="Nolan M."/>
            <person name="Cheng J.F."/>
            <person name="Pitluck S."/>
            <person name="Liolios K."/>
            <person name="Pagani I."/>
            <person name="Mikhailova N."/>
            <person name="Ivanova N."/>
            <person name="Mavromatis K."/>
            <person name="Pati A."/>
            <person name="Tapia R."/>
            <person name="Han C."/>
            <person name="Goodwin L."/>
            <person name="Chen A."/>
            <person name="Palaniappan K."/>
            <person name="Land M."/>
            <person name="Hauser L."/>
            <person name="Chang Y.J."/>
            <person name="Jeffries C.D."/>
            <person name="Brambilla E.M."/>
            <person name="Rohde M."/>
            <person name="Goker M."/>
            <person name="Detter J.C."/>
            <person name="Woyke T."/>
            <person name="Bristow J."/>
            <person name="Eisen J.A."/>
            <person name="Markowitz V."/>
            <person name="Hugenholtz P."/>
            <person name="Kyrpides N.C."/>
            <person name="Klenk H.P."/>
        </authorList>
    </citation>
    <scope>NUCLEOTIDE SEQUENCE [LARGE SCALE GENOMIC DNA]</scope>
    <source>
        <strain evidence="10">DSM 21211 / LMG 22137 / NRRL B-23946 / LB-34</strain>
    </source>
</reference>
<accession>E8U8A0</accession>
<dbReference type="KEGG" id="dmr:Deima_1640"/>
<organism evidence="9 10">
    <name type="scientific">Deinococcus maricopensis (strain DSM 21211 / LMG 22137 / NRRL B-23946 / LB-34)</name>
    <dbReference type="NCBI Taxonomy" id="709986"/>
    <lineage>
        <taxon>Bacteria</taxon>
        <taxon>Thermotogati</taxon>
        <taxon>Deinococcota</taxon>
        <taxon>Deinococci</taxon>
        <taxon>Deinococcales</taxon>
        <taxon>Deinococcaceae</taxon>
        <taxon>Deinococcus</taxon>
    </lineage>
</organism>
<evidence type="ECO:0000313" key="10">
    <source>
        <dbReference type="Proteomes" id="UP000008635"/>
    </source>
</evidence>
<dbReference type="SUPFAM" id="SSF69754">
    <property type="entry name" value="Ribosome binding protein Y (YfiA homologue)"/>
    <property type="match status" value="1"/>
</dbReference>
<proteinExistence type="inferred from homology"/>
<keyword evidence="10" id="KW-1185">Reference proteome</keyword>
<dbReference type="AlphaFoldDB" id="E8U8A0"/>
<name>E8U8A0_DEIML</name>
<evidence type="ECO:0000256" key="3">
    <source>
        <dbReference type="ARBA" id="ARBA00038434"/>
    </source>
</evidence>
<gene>
    <name evidence="6" type="primary">hpf</name>
    <name evidence="9" type="ordered locus">Deima_1640</name>
</gene>
<dbReference type="InterPro" id="IPR034694">
    <property type="entry name" value="HPF_long/plastid"/>
</dbReference>
<dbReference type="Pfam" id="PF02482">
    <property type="entry name" value="Ribosomal_S30AE"/>
    <property type="match status" value="1"/>
</dbReference>
<keyword evidence="1 6" id="KW-0963">Cytoplasm</keyword>
<dbReference type="HOGENOM" id="CLU_071472_0_3_0"/>
<feature type="region of interest" description="Disordered" evidence="7">
    <location>
        <begin position="122"/>
        <end position="146"/>
    </location>
</feature>
<dbReference type="NCBIfam" id="TIGR00741">
    <property type="entry name" value="yfiA"/>
    <property type="match status" value="1"/>
</dbReference>
<evidence type="ECO:0000256" key="6">
    <source>
        <dbReference type="HAMAP-Rule" id="MF_00839"/>
    </source>
</evidence>
<dbReference type="EMBL" id="CP002454">
    <property type="protein sequence ID" value="ADV67289.1"/>
    <property type="molecule type" value="Genomic_DNA"/>
</dbReference>
<comment type="subcellular location">
    <subcellularLocation>
        <location evidence="6">Cytoplasm</location>
    </subcellularLocation>
</comment>
<reference evidence="10" key="2">
    <citation type="submission" date="2011-01" db="EMBL/GenBank/DDBJ databases">
        <title>The complete genome of Deinococcus maricopensis DSM 21211.</title>
        <authorList>
            <consortium name="US DOE Joint Genome Institute (JGI-PGF)"/>
            <person name="Lucas S."/>
            <person name="Copeland A."/>
            <person name="Lapidus A."/>
            <person name="Goodwin L."/>
            <person name="Pitluck S."/>
            <person name="Kyrpides N."/>
            <person name="Mavromatis K."/>
            <person name="Pagani I."/>
            <person name="Ivanova N."/>
            <person name="Ovchinnikova G."/>
            <person name="Zeytun A."/>
            <person name="Detter J.C."/>
            <person name="Han C."/>
            <person name="Land M."/>
            <person name="Hauser L."/>
            <person name="Markowitz V."/>
            <person name="Cheng J.-F."/>
            <person name="Hugenholtz P."/>
            <person name="Woyke T."/>
            <person name="Wu D."/>
            <person name="Pukall R."/>
            <person name="Gehrich-Schroeter G."/>
            <person name="Brambilla E."/>
            <person name="Klenk H.-P."/>
            <person name="Eisen J.A."/>
        </authorList>
    </citation>
    <scope>NUCLEOTIDE SEQUENCE [LARGE SCALE GENOMIC DNA]</scope>
    <source>
        <strain evidence="10">DSM 21211 / LMG 22137 / NRRL B-23946 / LB-34</strain>
    </source>
</reference>
<dbReference type="Gene3D" id="3.30.505.50">
    <property type="entry name" value="Sigma 54 modulation/S30EA ribosomal protein, C-terminal domain"/>
    <property type="match status" value="1"/>
</dbReference>
<comment type="subunit">
    <text evidence="4">Associates exclusively with 100S ribosomes, which are dimers of 70S ribosomes.</text>
</comment>
<comment type="function">
    <text evidence="6">Required for dimerization of active 70S ribosomes into 100S ribosomes in stationary phase; 100S ribosomes are translationally inactive and sometimes present during exponential growth.</text>
</comment>
<dbReference type="InterPro" id="IPR050574">
    <property type="entry name" value="HPF/YfiA_ribosome-assoc"/>
</dbReference>
<comment type="subunit">
    <text evidence="6">Interacts with 100S ribosomes.</text>
</comment>
<dbReference type="GO" id="GO:0022627">
    <property type="term" value="C:cytosolic small ribosomal subunit"/>
    <property type="evidence" value="ECO:0007669"/>
    <property type="project" value="TreeGrafter"/>
</dbReference>
<dbReference type="PANTHER" id="PTHR33231">
    <property type="entry name" value="30S RIBOSOMAL PROTEIN"/>
    <property type="match status" value="1"/>
</dbReference>
<dbReference type="STRING" id="709986.Deima_1640"/>
<dbReference type="InterPro" id="IPR038416">
    <property type="entry name" value="Ribosom_S30AE_C_sf"/>
</dbReference>
<protein>
    <recommendedName>
        <fullName evidence="5 6">Ribosome hibernation promoting factor</fullName>
        <shortName evidence="6">HPF</shortName>
    </recommendedName>
</protein>
<evidence type="ECO:0000256" key="4">
    <source>
        <dbReference type="ARBA" id="ARBA00038695"/>
    </source>
</evidence>
<evidence type="ECO:0000259" key="8">
    <source>
        <dbReference type="Pfam" id="PF16321"/>
    </source>
</evidence>
<dbReference type="CDD" id="cd00552">
    <property type="entry name" value="RaiA"/>
    <property type="match status" value="1"/>
</dbReference>
<evidence type="ECO:0000256" key="2">
    <source>
        <dbReference type="ARBA" id="ARBA00022845"/>
    </source>
</evidence>
<evidence type="ECO:0000256" key="7">
    <source>
        <dbReference type="SAM" id="MobiDB-lite"/>
    </source>
</evidence>
<keyword evidence="9" id="KW-0687">Ribonucleoprotein</keyword>
<dbReference type="FunFam" id="3.30.505.50:FF:000002">
    <property type="entry name" value="Ribosome hibernation promoting factor"/>
    <property type="match status" value="1"/>
</dbReference>
<dbReference type="InterPro" id="IPR003489">
    <property type="entry name" value="RHF/RaiA"/>
</dbReference>
<dbReference type="PANTHER" id="PTHR33231:SF1">
    <property type="entry name" value="30S RIBOSOMAL PROTEIN"/>
    <property type="match status" value="1"/>
</dbReference>
<dbReference type="Proteomes" id="UP000008635">
    <property type="component" value="Chromosome"/>
</dbReference>
<comment type="similarity">
    <text evidence="6">Belongs to the HPF/YfiA ribosome-associated protein family. Long HPF subfamily.</text>
</comment>
<dbReference type="eggNOG" id="COG1544">
    <property type="taxonomic scope" value="Bacteria"/>
</dbReference>
<evidence type="ECO:0000256" key="5">
    <source>
        <dbReference type="ARBA" id="ARBA00041148"/>
    </source>
</evidence>
<dbReference type="GO" id="GO:0045900">
    <property type="term" value="P:negative regulation of translational elongation"/>
    <property type="evidence" value="ECO:0007669"/>
    <property type="project" value="TreeGrafter"/>
</dbReference>
<keyword evidence="9" id="KW-0689">Ribosomal protein</keyword>